<feature type="region of interest" description="Disordered" evidence="1">
    <location>
        <begin position="1"/>
        <end position="27"/>
    </location>
</feature>
<dbReference type="AlphaFoldDB" id="A0A6G4U040"/>
<evidence type="ECO:0000313" key="3">
    <source>
        <dbReference type="EMBL" id="NGN65362.1"/>
    </source>
</evidence>
<keyword evidence="2" id="KW-1133">Transmembrane helix</keyword>
<dbReference type="EMBL" id="JAAKZV010000060">
    <property type="protein sequence ID" value="NGN65362.1"/>
    <property type="molecule type" value="Genomic_DNA"/>
</dbReference>
<feature type="compositionally biased region" description="Low complexity" evidence="1">
    <location>
        <begin position="1"/>
        <end position="13"/>
    </location>
</feature>
<accession>A0A6G4U040</accession>
<evidence type="ECO:0000313" key="4">
    <source>
        <dbReference type="Proteomes" id="UP000481583"/>
    </source>
</evidence>
<reference evidence="3 4" key="1">
    <citation type="submission" date="2020-02" db="EMBL/GenBank/DDBJ databases">
        <title>Whole-genome analyses of novel actinobacteria.</title>
        <authorList>
            <person name="Sahin N."/>
        </authorList>
    </citation>
    <scope>NUCLEOTIDE SEQUENCE [LARGE SCALE GENOMIC DNA]</scope>
    <source>
        <strain evidence="3 4">A7024</strain>
    </source>
</reference>
<feature type="compositionally biased region" description="Basic and acidic residues" evidence="1">
    <location>
        <begin position="306"/>
        <end position="319"/>
    </location>
</feature>
<protein>
    <submittedName>
        <fullName evidence="3">DUF916 domain-containing protein</fullName>
    </submittedName>
</protein>
<keyword evidence="2" id="KW-0472">Membrane</keyword>
<evidence type="ECO:0000256" key="2">
    <source>
        <dbReference type="SAM" id="Phobius"/>
    </source>
</evidence>
<sequence length="319" mass="33453">MVPATQAAAAGAADNNRTWDAAPTGVSDLDRDPGRPFFYAEGAPGAVLEDAVAVTNRGDKPLTVRLRGADAYNKGDGSFAIRAEKRSKSTGAWLAFARTKVTVPPRTRAEVPFSVTVPRDATPGDHPGAVVVESASGEARSDGIRLHLRVAGPQLAAIDVEKVSAQSDGIHYTLVNRGNTALSPKLAVRAKGFYGDVLRHGPRDVGVELLPGQRARLTAKWPGTSALDSVDVRLTVTAAGGARASGTTEYTAVPWGWIVLVVLVGGGAAAAWWRRRAVPIRTVDAARAEIGPWPPGEELDLVSNRAGDESEHEAAGVPR</sequence>
<gene>
    <name evidence="3" type="ORF">G5C51_15840</name>
</gene>
<feature type="transmembrane region" description="Helical" evidence="2">
    <location>
        <begin position="255"/>
        <end position="273"/>
    </location>
</feature>
<comment type="caution">
    <text evidence="3">The sequence shown here is derived from an EMBL/GenBank/DDBJ whole genome shotgun (WGS) entry which is preliminary data.</text>
</comment>
<evidence type="ECO:0000256" key="1">
    <source>
        <dbReference type="SAM" id="MobiDB-lite"/>
    </source>
</evidence>
<proteinExistence type="predicted"/>
<keyword evidence="4" id="KW-1185">Reference proteome</keyword>
<name>A0A6G4U040_9ACTN</name>
<keyword evidence="2" id="KW-0812">Transmembrane</keyword>
<organism evidence="3 4">
    <name type="scientific">Streptomyces coryli</name>
    <dbReference type="NCBI Taxonomy" id="1128680"/>
    <lineage>
        <taxon>Bacteria</taxon>
        <taxon>Bacillati</taxon>
        <taxon>Actinomycetota</taxon>
        <taxon>Actinomycetes</taxon>
        <taxon>Kitasatosporales</taxon>
        <taxon>Streptomycetaceae</taxon>
        <taxon>Streptomyces</taxon>
    </lineage>
</organism>
<feature type="region of interest" description="Disordered" evidence="1">
    <location>
        <begin position="294"/>
        <end position="319"/>
    </location>
</feature>
<dbReference type="Proteomes" id="UP000481583">
    <property type="component" value="Unassembled WGS sequence"/>
</dbReference>